<feature type="transmembrane region" description="Helical" evidence="10">
    <location>
        <begin position="39"/>
        <end position="56"/>
    </location>
</feature>
<dbReference type="PROSITE" id="PS01351">
    <property type="entry name" value="MAPK"/>
    <property type="match status" value="1"/>
</dbReference>
<feature type="transmembrane region" description="Helical" evidence="10">
    <location>
        <begin position="144"/>
        <end position="171"/>
    </location>
</feature>
<protein>
    <recommendedName>
        <fullName evidence="1 8">Mitogen-activated protein kinase</fullName>
        <ecNumber evidence="1 8">2.7.11.24</ecNumber>
    </recommendedName>
</protein>
<organism evidence="12 13">
    <name type="scientific">Ceratobasidium theobromae</name>
    <dbReference type="NCBI Taxonomy" id="1582974"/>
    <lineage>
        <taxon>Eukaryota</taxon>
        <taxon>Fungi</taxon>
        <taxon>Dikarya</taxon>
        <taxon>Basidiomycota</taxon>
        <taxon>Agaricomycotina</taxon>
        <taxon>Agaricomycetes</taxon>
        <taxon>Cantharellales</taxon>
        <taxon>Ceratobasidiaceae</taxon>
        <taxon>Ceratobasidium</taxon>
    </lineage>
</organism>
<keyword evidence="3 8" id="KW-0808">Transferase</keyword>
<evidence type="ECO:0000313" key="13">
    <source>
        <dbReference type="Proteomes" id="UP000383932"/>
    </source>
</evidence>
<sequence length="1010" mass="110404">MYGYAAYQIRNGGQYGYETALAASILLFLSSVPRVRKGPVPLTLAITGAASAMYYGKVVYDFRKVITIWLLASSIFSFVNRSTGVTMVLLFALINKVAGVYGLVSLFFGGSAAQISMYIYSSLAIAALAWGLKAVTDEDAKRTFYFAHVFVADHLLGTIWTVFFAVLWWVYNPHDGEKVVNSAAQEAMAGAHGNTTMTHEERVAAAQLIWNKEKGFAATVLVMGWLSKFYFAALIYSYALHLRQGSYRSLPLTVALANSISNNGENALMESDLESDGEAEGSALYRMPVRTPRTGDSFAEFSSAPSRGRKPGVSRSSKLADPMEVNEEEVLWDEDEERAAASGMSSKLETESDLSSSTDPEAQARSTHGRSINRPNLATTGPNTHSGNGTPMKESSKSSPSSKSTSGSRTTVSSGSGGSRGRTLTRNHDPLSPANLEKRGYHTFTTMGRKFHVEKRWKFVRELGQGAYGFVVSAQDQISGETVAIKLVTRLFEKIQLSKRALREISLLRHFANHENITGLIDMDVITPDFNEIYLFMEPMEADLHQIVRSGQTLSNAHVQYFLYQILRAMKYVHSAGVIHRDLKPGNLLVNADCELKICDFGLSRGFDSTSDHDGAGFMTEYVATRWYRAPEIMLSFRKYTTAIDMWSIGCILGELLGMKPMFKGKDYVDQLNIIIDILGTPDEETLKRIGSVKAQAYIRSLPVKEAKPFKTLFPQADDLALDLLSKMVTFDPAKRLTVLEALKHPYLEAYHDEEDEPECESKYEHWKDIEKLETIDQFRTAIWNEVEEFRREVREMVIESEVPVATNGAEATLPGAPETGVKVTVESSAALHPAAEEVAAEPTKLPPVEEDVPAGTIPFPSSGRASPSPAAGAAPLPRQQPASARTKSNVDPYQVYARRSSLLASASPQTITGTVPPGVMDPKDTTPIEQQMTASYIVPARSRAASAADSTISATGTFPRTVLRTLSTLSVNDAGAAGAALGVIKDEKGSITAADAPPSSIPLEFRPKK</sequence>
<feature type="region of interest" description="Disordered" evidence="9">
    <location>
        <begin position="835"/>
        <end position="892"/>
    </location>
</feature>
<dbReference type="InterPro" id="IPR017441">
    <property type="entry name" value="Protein_kinase_ATP_BS"/>
</dbReference>
<evidence type="ECO:0000256" key="10">
    <source>
        <dbReference type="SAM" id="Phobius"/>
    </source>
</evidence>
<reference evidence="12 13" key="1">
    <citation type="journal article" date="2019" name="Fungal Biol. Biotechnol.">
        <title>Draft genome sequence of fastidious pathogen Ceratobasidium theobromae, which causes vascular-streak dieback in Theobroma cacao.</title>
        <authorList>
            <person name="Ali S.S."/>
            <person name="Asman A."/>
            <person name="Shao J."/>
            <person name="Firmansyah A.P."/>
            <person name="Susilo A.W."/>
            <person name="Rosmana A."/>
            <person name="McMahon P."/>
            <person name="Junaid M."/>
            <person name="Guest D."/>
            <person name="Kheng T.Y."/>
            <person name="Meinhardt L.W."/>
            <person name="Bailey B.A."/>
        </authorList>
    </citation>
    <scope>NUCLEOTIDE SEQUENCE [LARGE SCALE GENOMIC DNA]</scope>
    <source>
        <strain evidence="12 13">CT2</strain>
    </source>
</reference>
<dbReference type="PROSITE" id="PS00108">
    <property type="entry name" value="PROTEIN_KINASE_ST"/>
    <property type="match status" value="1"/>
</dbReference>
<keyword evidence="2 8" id="KW-0723">Serine/threonine-protein kinase</keyword>
<dbReference type="PANTHER" id="PTHR24055">
    <property type="entry name" value="MITOGEN-ACTIVATED PROTEIN KINASE"/>
    <property type="match status" value="1"/>
</dbReference>
<keyword evidence="4 7" id="KW-0547">Nucleotide-binding</keyword>
<evidence type="ECO:0000313" key="12">
    <source>
        <dbReference type="EMBL" id="KAB5594446.1"/>
    </source>
</evidence>
<keyword evidence="8" id="KW-0460">Magnesium</keyword>
<dbReference type="Proteomes" id="UP000383932">
    <property type="component" value="Unassembled WGS sequence"/>
</dbReference>
<dbReference type="Gene3D" id="1.10.510.10">
    <property type="entry name" value="Transferase(Phosphotransferase) domain 1"/>
    <property type="match status" value="1"/>
</dbReference>
<dbReference type="GO" id="GO:0070917">
    <property type="term" value="F:inositol phosphoceramide synthase regulator activity"/>
    <property type="evidence" value="ECO:0007669"/>
    <property type="project" value="InterPro"/>
</dbReference>
<comment type="activity regulation">
    <text evidence="8">Activated by threonine and tyrosine phosphorylation.</text>
</comment>
<comment type="similarity">
    <text evidence="8">Belongs to the protein kinase superfamily. Ser/Thr protein kinase family. MAP kinase subfamily.</text>
</comment>
<dbReference type="GO" id="GO:0016020">
    <property type="term" value="C:membrane"/>
    <property type="evidence" value="ECO:0007669"/>
    <property type="project" value="GOC"/>
</dbReference>
<keyword evidence="10" id="KW-1133">Transmembrane helix</keyword>
<dbReference type="FunFam" id="1.10.510.10:FF:000013">
    <property type="entry name" value="Mitogen-activated protein kinase"/>
    <property type="match status" value="1"/>
</dbReference>
<feature type="region of interest" description="Disordered" evidence="9">
    <location>
        <begin position="295"/>
        <end position="437"/>
    </location>
</feature>
<dbReference type="EC" id="2.7.11.24" evidence="1 8"/>
<evidence type="ECO:0000256" key="9">
    <source>
        <dbReference type="SAM" id="MobiDB-lite"/>
    </source>
</evidence>
<dbReference type="Gene3D" id="3.30.200.20">
    <property type="entry name" value="Phosphorylase Kinase, domain 1"/>
    <property type="match status" value="1"/>
</dbReference>
<dbReference type="InterPro" id="IPR008271">
    <property type="entry name" value="Ser/Thr_kinase_AS"/>
</dbReference>
<evidence type="ECO:0000256" key="3">
    <source>
        <dbReference type="ARBA" id="ARBA00022679"/>
    </source>
</evidence>
<feature type="compositionally biased region" description="Low complexity" evidence="9">
    <location>
        <begin position="397"/>
        <end position="414"/>
    </location>
</feature>
<dbReference type="SUPFAM" id="SSF56112">
    <property type="entry name" value="Protein kinase-like (PK-like)"/>
    <property type="match status" value="1"/>
</dbReference>
<dbReference type="OrthoDB" id="192887at2759"/>
<feature type="domain" description="Protein kinase" evidence="11">
    <location>
        <begin position="457"/>
        <end position="748"/>
    </location>
</feature>
<feature type="compositionally biased region" description="Polar residues" evidence="9">
    <location>
        <begin position="343"/>
        <end position="389"/>
    </location>
</feature>
<evidence type="ECO:0000256" key="4">
    <source>
        <dbReference type="ARBA" id="ARBA00022741"/>
    </source>
</evidence>
<keyword evidence="13" id="KW-1185">Reference proteome</keyword>
<dbReference type="InterPro" id="IPR011009">
    <property type="entry name" value="Kinase-like_dom_sf"/>
</dbReference>
<dbReference type="InterPro" id="IPR013862">
    <property type="entry name" value="Kei1"/>
</dbReference>
<comment type="caution">
    <text evidence="12">The sequence shown here is derived from an EMBL/GenBank/DDBJ whole genome shotgun (WGS) entry which is preliminary data.</text>
</comment>
<dbReference type="Pfam" id="PF00069">
    <property type="entry name" value="Pkinase"/>
    <property type="match status" value="1"/>
</dbReference>
<keyword evidence="5 8" id="KW-0418">Kinase</keyword>
<proteinExistence type="inferred from homology"/>
<evidence type="ECO:0000259" key="11">
    <source>
        <dbReference type="PROSITE" id="PS50011"/>
    </source>
</evidence>
<gene>
    <name evidence="12" type="ORF">CTheo_2077</name>
</gene>
<feature type="region of interest" description="Disordered" evidence="9">
    <location>
        <begin position="908"/>
        <end position="927"/>
    </location>
</feature>
<evidence type="ECO:0000256" key="6">
    <source>
        <dbReference type="ARBA" id="ARBA00022840"/>
    </source>
</evidence>
<dbReference type="PROSITE" id="PS50011">
    <property type="entry name" value="PROTEIN_KINASE_DOM"/>
    <property type="match status" value="1"/>
</dbReference>
<dbReference type="EMBL" id="SSOP01000020">
    <property type="protein sequence ID" value="KAB5594446.1"/>
    <property type="molecule type" value="Genomic_DNA"/>
</dbReference>
<evidence type="ECO:0000256" key="7">
    <source>
        <dbReference type="PROSITE-ProRule" id="PRU10141"/>
    </source>
</evidence>
<feature type="compositionally biased region" description="Low complexity" evidence="9">
    <location>
        <begin position="861"/>
        <end position="878"/>
    </location>
</feature>
<comment type="catalytic activity">
    <reaction evidence="8">
        <text>L-threonyl-[protein] + ATP = O-phospho-L-threonyl-[protein] + ADP + H(+)</text>
        <dbReference type="Rhea" id="RHEA:46608"/>
        <dbReference type="Rhea" id="RHEA-COMP:11060"/>
        <dbReference type="Rhea" id="RHEA-COMP:11605"/>
        <dbReference type="ChEBI" id="CHEBI:15378"/>
        <dbReference type="ChEBI" id="CHEBI:30013"/>
        <dbReference type="ChEBI" id="CHEBI:30616"/>
        <dbReference type="ChEBI" id="CHEBI:61977"/>
        <dbReference type="ChEBI" id="CHEBI:456216"/>
        <dbReference type="EC" id="2.7.11.24"/>
    </reaction>
</comment>
<feature type="transmembrane region" description="Helical" evidence="10">
    <location>
        <begin position="216"/>
        <end position="239"/>
    </location>
</feature>
<evidence type="ECO:0000256" key="2">
    <source>
        <dbReference type="ARBA" id="ARBA00022527"/>
    </source>
</evidence>
<dbReference type="InterPro" id="IPR050117">
    <property type="entry name" value="MAPK"/>
</dbReference>
<evidence type="ECO:0000256" key="5">
    <source>
        <dbReference type="ARBA" id="ARBA00022777"/>
    </source>
</evidence>
<feature type="transmembrane region" description="Helical" evidence="10">
    <location>
        <begin position="87"/>
        <end position="109"/>
    </location>
</feature>
<keyword evidence="10" id="KW-0812">Transmembrane</keyword>
<comment type="cofactor">
    <cofactor evidence="8">
        <name>Mg(2+)</name>
        <dbReference type="ChEBI" id="CHEBI:18420"/>
    </cofactor>
</comment>
<feature type="region of interest" description="Disordered" evidence="9">
    <location>
        <begin position="989"/>
        <end position="1010"/>
    </location>
</feature>
<keyword evidence="10" id="KW-0472">Membrane</keyword>
<feature type="transmembrane region" description="Helical" evidence="10">
    <location>
        <begin position="115"/>
        <end position="132"/>
    </location>
</feature>
<dbReference type="InterPro" id="IPR003527">
    <property type="entry name" value="MAP_kinase_CS"/>
</dbReference>
<evidence type="ECO:0000256" key="8">
    <source>
        <dbReference type="RuleBase" id="RU361165"/>
    </source>
</evidence>
<keyword evidence="6 7" id="KW-0067">ATP-binding</keyword>
<feature type="binding site" evidence="7">
    <location>
        <position position="486"/>
    </location>
    <ligand>
        <name>ATP</name>
        <dbReference type="ChEBI" id="CHEBI:30616"/>
    </ligand>
</feature>
<accession>A0A5N5QTE9</accession>
<feature type="compositionally biased region" description="Acidic residues" evidence="9">
    <location>
        <begin position="324"/>
        <end position="337"/>
    </location>
</feature>
<feature type="transmembrane region" description="Helical" evidence="10">
    <location>
        <begin position="15"/>
        <end position="32"/>
    </location>
</feature>
<dbReference type="GO" id="GO:0006673">
    <property type="term" value="P:inositol phosphoceramide metabolic process"/>
    <property type="evidence" value="ECO:0007669"/>
    <property type="project" value="InterPro"/>
</dbReference>
<dbReference type="InterPro" id="IPR000719">
    <property type="entry name" value="Prot_kinase_dom"/>
</dbReference>
<dbReference type="AlphaFoldDB" id="A0A5N5QTE9"/>
<dbReference type="Pfam" id="PF08552">
    <property type="entry name" value="Kei1"/>
    <property type="match status" value="1"/>
</dbReference>
<feature type="compositionally biased region" description="Polar residues" evidence="9">
    <location>
        <begin position="881"/>
        <end position="892"/>
    </location>
</feature>
<dbReference type="PROSITE" id="PS00107">
    <property type="entry name" value="PROTEIN_KINASE_ATP"/>
    <property type="match status" value="1"/>
</dbReference>
<dbReference type="SMART" id="SM00220">
    <property type="entry name" value="S_TKc"/>
    <property type="match status" value="1"/>
</dbReference>
<dbReference type="GO" id="GO:0005524">
    <property type="term" value="F:ATP binding"/>
    <property type="evidence" value="ECO:0007669"/>
    <property type="project" value="UniProtKB-UniRule"/>
</dbReference>
<name>A0A5N5QTE9_9AGAM</name>
<dbReference type="GO" id="GO:0004707">
    <property type="term" value="F:MAP kinase activity"/>
    <property type="evidence" value="ECO:0007669"/>
    <property type="project" value="UniProtKB-EC"/>
</dbReference>
<evidence type="ECO:0000256" key="1">
    <source>
        <dbReference type="ARBA" id="ARBA00012411"/>
    </source>
</evidence>